<dbReference type="Proteomes" id="UP001143362">
    <property type="component" value="Unassembled WGS sequence"/>
</dbReference>
<dbReference type="InterPro" id="IPR002347">
    <property type="entry name" value="SDR_fam"/>
</dbReference>
<dbReference type="PANTHER" id="PTHR42760:SF133">
    <property type="entry name" value="3-OXOACYL-[ACYL-CARRIER-PROTEIN] REDUCTASE"/>
    <property type="match status" value="1"/>
</dbReference>
<dbReference type="Pfam" id="PF13561">
    <property type="entry name" value="adh_short_C2"/>
    <property type="match status" value="1"/>
</dbReference>
<dbReference type="EMBL" id="SHNN01000003">
    <property type="protein sequence ID" value="MCX2982119.1"/>
    <property type="molecule type" value="Genomic_DNA"/>
</dbReference>
<dbReference type="SUPFAM" id="SSF51735">
    <property type="entry name" value="NAD(P)-binding Rossmann-fold domains"/>
    <property type="match status" value="1"/>
</dbReference>
<accession>A0ABT3TIM4</accession>
<sequence>MKLQSELDGKVVVVTGGAGLIGKGFVRAVAENGGIAIIADVDETAGSKVRDELAADLGSVNIEFIKVDITSKKSVRGMIDSIISRHKVIDALVNNAYPRNENYGRKFEDVTYEDFCENVNLHLGGYFLMSQEVSRVMVKQKQGTIVNIASIYGFMAPRFELYEGASFTSPVEYSAIKGALLSLTKYLASYLGQHDIRVNAISPGGVHNNQPESFVKQYASKTIVGNRMAETDDLTGALVFLLGDSSRYITGQNIVVDGGWSI</sequence>
<evidence type="ECO:0000313" key="3">
    <source>
        <dbReference type="EMBL" id="MCX2982119.1"/>
    </source>
</evidence>
<gene>
    <name evidence="3" type="ORF">EYC98_14755</name>
</gene>
<dbReference type="PRINTS" id="PR00080">
    <property type="entry name" value="SDRFAMILY"/>
</dbReference>
<organism evidence="3 4">
    <name type="scientific">Candidatus Litorirhabdus singularis</name>
    <dbReference type="NCBI Taxonomy" id="2518993"/>
    <lineage>
        <taxon>Bacteria</taxon>
        <taxon>Pseudomonadati</taxon>
        <taxon>Pseudomonadota</taxon>
        <taxon>Gammaproteobacteria</taxon>
        <taxon>Cellvibrionales</taxon>
        <taxon>Halieaceae</taxon>
        <taxon>Candidatus Litorirhabdus</taxon>
    </lineage>
</organism>
<evidence type="ECO:0000256" key="1">
    <source>
        <dbReference type="ARBA" id="ARBA00006484"/>
    </source>
</evidence>
<dbReference type="RefSeq" id="WP_279246149.1">
    <property type="nucleotide sequence ID" value="NZ_SHNN01000003.1"/>
</dbReference>
<keyword evidence="4" id="KW-1185">Reference proteome</keyword>
<protein>
    <submittedName>
        <fullName evidence="3">SDR family oxidoreductase</fullName>
    </submittedName>
</protein>
<dbReference type="NCBIfam" id="NF006619">
    <property type="entry name" value="PRK09186.1"/>
    <property type="match status" value="1"/>
</dbReference>
<reference evidence="3" key="1">
    <citation type="submission" date="2019-02" db="EMBL/GenBank/DDBJ databases">
        <authorList>
            <person name="Li S.-H."/>
        </authorList>
    </citation>
    <scope>NUCLEOTIDE SEQUENCE</scope>
    <source>
        <strain evidence="3">IMCC14734</strain>
    </source>
</reference>
<comment type="similarity">
    <text evidence="1">Belongs to the short-chain dehydrogenases/reductases (SDR) family.</text>
</comment>
<evidence type="ECO:0000313" key="4">
    <source>
        <dbReference type="Proteomes" id="UP001143362"/>
    </source>
</evidence>
<name>A0ABT3TIM4_9GAMM</name>
<dbReference type="PANTHER" id="PTHR42760">
    <property type="entry name" value="SHORT-CHAIN DEHYDROGENASES/REDUCTASES FAMILY MEMBER"/>
    <property type="match status" value="1"/>
</dbReference>
<dbReference type="InterPro" id="IPR036291">
    <property type="entry name" value="NAD(P)-bd_dom_sf"/>
</dbReference>
<keyword evidence="2" id="KW-0560">Oxidoreductase</keyword>
<comment type="caution">
    <text evidence="3">The sequence shown here is derived from an EMBL/GenBank/DDBJ whole genome shotgun (WGS) entry which is preliminary data.</text>
</comment>
<evidence type="ECO:0000256" key="2">
    <source>
        <dbReference type="ARBA" id="ARBA00023002"/>
    </source>
</evidence>
<proteinExistence type="inferred from homology"/>
<dbReference type="PRINTS" id="PR00081">
    <property type="entry name" value="GDHRDH"/>
</dbReference>
<dbReference type="Gene3D" id="3.40.50.720">
    <property type="entry name" value="NAD(P)-binding Rossmann-like Domain"/>
    <property type="match status" value="1"/>
</dbReference>